<keyword evidence="4" id="KW-0677">Repeat</keyword>
<keyword evidence="2 8" id="KW-0245">EGF-like domain</keyword>
<dbReference type="InterPro" id="IPR050372">
    <property type="entry name" value="Neurexin-related_CASP"/>
</dbReference>
<comment type="subcellular location">
    <subcellularLocation>
        <location evidence="1">Membrane</location>
        <topology evidence="1">Single-pass type I membrane protein</topology>
    </subcellularLocation>
</comment>
<keyword evidence="7" id="KW-1015">Disulfide bond</keyword>
<accession>A0A0L7L4I2</accession>
<name>A0A0L7L4I2_OPEBR</name>
<reference evidence="11 12" key="1">
    <citation type="journal article" date="2015" name="Genome Biol. Evol.">
        <title>The genome of winter moth (Operophtera brumata) provides a genomic perspective on sexual dimorphism and phenology.</title>
        <authorList>
            <person name="Derks M.F."/>
            <person name="Smit S."/>
            <person name="Salis L."/>
            <person name="Schijlen E."/>
            <person name="Bossers A."/>
            <person name="Mateman C."/>
            <person name="Pijl A.S."/>
            <person name="de Ridder D."/>
            <person name="Groenen M.A."/>
            <person name="Visser M.E."/>
            <person name="Megens H.J."/>
        </authorList>
    </citation>
    <scope>NUCLEOTIDE SEQUENCE [LARGE SCALE GENOMIC DNA]</scope>
    <source>
        <strain evidence="11">WM2013NL</strain>
        <tissue evidence="11">Head and thorax</tissue>
    </source>
</reference>
<dbReference type="EMBL" id="JTDY01002962">
    <property type="protein sequence ID" value="KOB70408.1"/>
    <property type="molecule type" value="Genomic_DNA"/>
</dbReference>
<keyword evidence="6" id="KW-0472">Membrane</keyword>
<organism evidence="11 12">
    <name type="scientific">Operophtera brumata</name>
    <name type="common">Winter moth</name>
    <name type="synonym">Phalaena brumata</name>
    <dbReference type="NCBI Taxonomy" id="104452"/>
    <lineage>
        <taxon>Eukaryota</taxon>
        <taxon>Metazoa</taxon>
        <taxon>Ecdysozoa</taxon>
        <taxon>Arthropoda</taxon>
        <taxon>Hexapoda</taxon>
        <taxon>Insecta</taxon>
        <taxon>Pterygota</taxon>
        <taxon>Neoptera</taxon>
        <taxon>Endopterygota</taxon>
        <taxon>Lepidoptera</taxon>
        <taxon>Glossata</taxon>
        <taxon>Ditrysia</taxon>
        <taxon>Geometroidea</taxon>
        <taxon>Geometridae</taxon>
        <taxon>Larentiinae</taxon>
        <taxon>Operophtera</taxon>
    </lineage>
</organism>
<proteinExistence type="predicted"/>
<dbReference type="FunFam" id="2.10.25.10:FF:000015">
    <property type="entry name" value="neurexin-1 isoform X1"/>
    <property type="match status" value="1"/>
</dbReference>
<dbReference type="CDD" id="cd00110">
    <property type="entry name" value="LamG"/>
    <property type="match status" value="2"/>
</dbReference>
<dbReference type="Pfam" id="PF02210">
    <property type="entry name" value="Laminin_G_2"/>
    <property type="match status" value="3"/>
</dbReference>
<sequence>MFNMGAKPPRVGCTILNGYVYVHMDLGSGAVRVRATRRRVDDSLWHEFLLRRSGRDGRVTVDGANAEVGVLRGEDSARGMDGGAEAGLCGMRPRAVRPACHMLLKQCTNSPCQHGAMCNEGWNRPLCDCSSTDYSGPTCGRGEHTLCMNLHGAMCNEGWNRPLCDCSSTDYSGPTCGRGEHTLCMNLVTTLRASTGPCVTRAGTDRYVTARAPTTVDRHAGKHGAMCNEGWNRPLCDWSSTEYSGPTCGRGEHTLCMNLVTTRGPTTVDRHAGEHGAMCNEGWNRPLCDWSSTEYSGPTCGRGEHTLCMNLVTTLRASTGPCVTRAGTDLCVTARAPTTVDRHAESPTIFLNGSQHLTASLGPEHTTQTEELMLRFKTSKAGLLLRTASEHSADRIELAVAAGRVRASVRLGDREKVLTASEDCLGSEIEKRYLLLLRTASVHSADRIELVVAAGRVQASVRLGDREKAPMWPMTTGTRCGSRAAPRTSNCRWTLHSQCAVCYVPETILGKASTLEISTLHLGGLYHPEEEIQMTSTLPNFVGHLQKFVFNGIRYIDLAKTLGVGSSDETNNIYDTSNIIFTGKFVKQDSLSVYKSVTFKSKHTYVGLPLLKAYANTYLDFYFRTTEMDGLLFYNGGKKQDFIAIELVNGHIHCVFNLGDGVVTMKDKLKSFLNDNRWHSVSVRRPTPKIHTLQVDDDLEMHTMSNILYIGGVPREVYTSLPVGVLSRQGFEGCMASLDLPGESPSLMEDAVVPSSSLGSGCEGPTKCTHNTCANKGVCVTQWNTYVCDCDLTSFTGPTCYDDSDANKIALGFVTSKADAVLMRVESSNTQDYMQMEIINGNLFMIYNVGGGDQPLGDEAAKVDDGAYHVARFTRNGSRASLHLDNYAVNIRHPQGAGQQSTVFNGMSSITVGGGVGGTRTFSGVVAGLVADGVRVLDLAAAGDPAVSVRGDARRASTPLDRDINRMQQLVYSGAGSGCRDDDEDACVLPDAGSGDDLITPVYVPSTRRPPVRGGHKVCHPPSGYGGPGVLDELVYSGAGSGCRDDDEDACVLPDAGSGDDLITPVYVLSTRRPPVRGGHKVCHPPYGYGGPGVLDELVYSGAGSGCRDDDEDACVLPDAGSGDDLITPVYVPSTRRPPVRGGHKVCHPPYGYGGPGVLDELVYSGAGSGCRDDDEDACVLPDAGSGDDLITPVYVPSTRRPPLRGGHKFGMRMVPGMPIPRGVDFPYRRFASSSLMSARLVASSERNVEPLYRAYSSQYARFIVLVL</sequence>
<evidence type="ECO:0000313" key="12">
    <source>
        <dbReference type="Proteomes" id="UP000037510"/>
    </source>
</evidence>
<dbReference type="SMART" id="SM00282">
    <property type="entry name" value="LamG"/>
    <property type="match status" value="3"/>
</dbReference>
<dbReference type="InterPro" id="IPR000742">
    <property type="entry name" value="EGF"/>
</dbReference>
<dbReference type="GO" id="GO:0016020">
    <property type="term" value="C:membrane"/>
    <property type="evidence" value="ECO:0007669"/>
    <property type="project" value="UniProtKB-SubCell"/>
</dbReference>
<dbReference type="PROSITE" id="PS50026">
    <property type="entry name" value="EGF_3"/>
    <property type="match status" value="2"/>
</dbReference>
<gene>
    <name evidence="11" type="ORF">OBRU01_15330</name>
</gene>
<comment type="caution">
    <text evidence="8">Lacks conserved residue(s) required for the propagation of feature annotation.</text>
</comment>
<comment type="caution">
    <text evidence="11">The sequence shown here is derived from an EMBL/GenBank/DDBJ whole genome shotgun (WGS) entry which is preliminary data.</text>
</comment>
<dbReference type="SUPFAM" id="SSF49899">
    <property type="entry name" value="Concanavalin A-like lectins/glucanases"/>
    <property type="match status" value="4"/>
</dbReference>
<evidence type="ECO:0000256" key="2">
    <source>
        <dbReference type="ARBA" id="ARBA00022536"/>
    </source>
</evidence>
<dbReference type="AlphaFoldDB" id="A0A0L7L4I2"/>
<evidence type="ECO:0000259" key="10">
    <source>
        <dbReference type="PROSITE" id="PS50026"/>
    </source>
</evidence>
<feature type="domain" description="Laminin G" evidence="9">
    <location>
        <begin position="595"/>
        <end position="762"/>
    </location>
</feature>
<dbReference type="InterPro" id="IPR001791">
    <property type="entry name" value="Laminin_G"/>
</dbReference>
<evidence type="ECO:0000256" key="5">
    <source>
        <dbReference type="ARBA" id="ARBA00022989"/>
    </source>
</evidence>
<feature type="domain" description="Laminin G" evidence="9">
    <location>
        <begin position="1"/>
        <end position="147"/>
    </location>
</feature>
<protein>
    <submittedName>
        <fullName evidence="11">Uncharacterized protein</fullName>
    </submittedName>
</protein>
<dbReference type="PROSITE" id="PS50025">
    <property type="entry name" value="LAM_G_DOMAIN"/>
    <property type="match status" value="3"/>
</dbReference>
<evidence type="ECO:0000313" key="11">
    <source>
        <dbReference type="EMBL" id="KOB70408.1"/>
    </source>
</evidence>
<evidence type="ECO:0000259" key="9">
    <source>
        <dbReference type="PROSITE" id="PS50025"/>
    </source>
</evidence>
<dbReference type="PANTHER" id="PTHR15036">
    <property type="entry name" value="PIKACHURIN-LIKE PROTEIN"/>
    <property type="match status" value="1"/>
</dbReference>
<feature type="domain" description="Laminin G" evidence="9">
    <location>
        <begin position="782"/>
        <end position="979"/>
    </location>
</feature>
<feature type="domain" description="EGF-like" evidence="10">
    <location>
        <begin position="764"/>
        <end position="801"/>
    </location>
</feature>
<keyword evidence="5" id="KW-1133">Transmembrane helix</keyword>
<evidence type="ECO:0000256" key="1">
    <source>
        <dbReference type="ARBA" id="ARBA00004479"/>
    </source>
</evidence>
<dbReference type="SUPFAM" id="SSF57196">
    <property type="entry name" value="EGF/Laminin"/>
    <property type="match status" value="1"/>
</dbReference>
<evidence type="ECO:0000256" key="6">
    <source>
        <dbReference type="ARBA" id="ARBA00023136"/>
    </source>
</evidence>
<dbReference type="STRING" id="104452.A0A0L7L4I2"/>
<evidence type="ECO:0000256" key="7">
    <source>
        <dbReference type="ARBA" id="ARBA00023157"/>
    </source>
</evidence>
<dbReference type="Proteomes" id="UP000037510">
    <property type="component" value="Unassembled WGS sequence"/>
</dbReference>
<dbReference type="FunFam" id="2.10.25.10:FF:000029">
    <property type="entry name" value="neurexin-1 isoform X1"/>
    <property type="match status" value="1"/>
</dbReference>
<evidence type="ECO:0000256" key="3">
    <source>
        <dbReference type="ARBA" id="ARBA00022692"/>
    </source>
</evidence>
<dbReference type="Gene3D" id="2.60.120.200">
    <property type="match status" value="5"/>
</dbReference>
<dbReference type="SMART" id="SM00181">
    <property type="entry name" value="EGF"/>
    <property type="match status" value="2"/>
</dbReference>
<keyword evidence="12" id="KW-1185">Reference proteome</keyword>
<feature type="domain" description="EGF-like" evidence="10">
    <location>
        <begin position="103"/>
        <end position="140"/>
    </location>
</feature>
<keyword evidence="3" id="KW-0812">Transmembrane</keyword>
<evidence type="ECO:0000256" key="8">
    <source>
        <dbReference type="PROSITE-ProRule" id="PRU00076"/>
    </source>
</evidence>
<dbReference type="Gene3D" id="2.10.25.10">
    <property type="entry name" value="Laminin"/>
    <property type="match status" value="3"/>
</dbReference>
<evidence type="ECO:0000256" key="4">
    <source>
        <dbReference type="ARBA" id="ARBA00022737"/>
    </source>
</evidence>
<dbReference type="PANTHER" id="PTHR15036:SF89">
    <property type="entry name" value="NEUREXIN 1, ISOFORM F"/>
    <property type="match status" value="1"/>
</dbReference>
<dbReference type="InterPro" id="IPR013320">
    <property type="entry name" value="ConA-like_dom_sf"/>
</dbReference>